<dbReference type="OrthoDB" id="190583at2"/>
<protein>
    <submittedName>
        <fullName evidence="1">DOMON-like domain-containing protein</fullName>
    </submittedName>
</protein>
<dbReference type="AlphaFoldDB" id="A0A4S1WMH0"/>
<comment type="caution">
    <text evidence="1">The sequence shown here is derived from an EMBL/GenBank/DDBJ whole genome shotgun (WGS) entry which is preliminary data.</text>
</comment>
<evidence type="ECO:0000313" key="1">
    <source>
        <dbReference type="EMBL" id="TGX44479.1"/>
    </source>
</evidence>
<reference evidence="1 2" key="1">
    <citation type="submission" date="2019-04" db="EMBL/GenBank/DDBJ databases">
        <title>Sphingomonas psychrotolerans sp. nov., isolated from soil in the Tianshan Mountains, Xinjiang, China.</title>
        <authorList>
            <person name="Luo Y."/>
            <person name="Sheng H."/>
        </authorList>
    </citation>
    <scope>NUCLEOTIDE SEQUENCE [LARGE SCALE GENOMIC DNA]</scope>
    <source>
        <strain evidence="1 2">KIS18-15</strain>
    </source>
</reference>
<sequence length="204" mass="23603">MPLRVPLVRHPDSASSIESIEVELVRTRQRTLTLRFLAHGPMRTLKLSRWRGGKGERRDELWRTTCFEMFLRAQGEPEYYALAFAPSKDWSAYRFTNYREGMAPARVAVSDTWWEQMYPPEHGVSHSWTEHQDYGRTHGWQSAHVDLGQALDLPIDRPWQLGFSAVIEERNGRKSWWALAHPPGAPDFHHEACFALELPAARPA</sequence>
<gene>
    <name evidence="1" type="ORF">E5A74_06775</name>
</gene>
<dbReference type="RefSeq" id="WP_135983495.1">
    <property type="nucleotide sequence ID" value="NZ_JAASQM010000002.1"/>
</dbReference>
<dbReference type="Proteomes" id="UP000309848">
    <property type="component" value="Unassembled WGS sequence"/>
</dbReference>
<name>A0A4S1WMH0_9SPHN</name>
<organism evidence="1 2">
    <name type="scientific">Sphingomonas naasensis</name>
    <dbReference type="NCBI Taxonomy" id="1344951"/>
    <lineage>
        <taxon>Bacteria</taxon>
        <taxon>Pseudomonadati</taxon>
        <taxon>Pseudomonadota</taxon>
        <taxon>Alphaproteobacteria</taxon>
        <taxon>Sphingomonadales</taxon>
        <taxon>Sphingomonadaceae</taxon>
        <taxon>Sphingomonas</taxon>
    </lineage>
</organism>
<evidence type="ECO:0000313" key="2">
    <source>
        <dbReference type="Proteomes" id="UP000309848"/>
    </source>
</evidence>
<dbReference type="EMBL" id="SRXU01000002">
    <property type="protein sequence ID" value="TGX44479.1"/>
    <property type="molecule type" value="Genomic_DNA"/>
</dbReference>
<accession>A0A4S1WMH0</accession>
<proteinExistence type="predicted"/>
<dbReference type="CDD" id="cd09627">
    <property type="entry name" value="DOMON_murB_like"/>
    <property type="match status" value="1"/>
</dbReference>
<dbReference type="Gene3D" id="2.60.40.1190">
    <property type="match status" value="1"/>
</dbReference>
<keyword evidence="2" id="KW-1185">Reference proteome</keyword>